<gene>
    <name evidence="2" type="ORF">STIAU_7488</name>
</gene>
<sequence>MGVLGGVNHLRHGEEGDGLGLGVVLASVGAHHLRPEREVRGDAPLVLELIAQDVHGDLARAGVGHRLDEGVLVVDRQAVDLVAPGGTHHHRDLRADDVGLGHRQGGLGGILDRRLVIAATGQGKEGEGQEGCAQEQQSGWVHHGARLYPRRASVASLLQNDELDAAVEFLAPGGEVGRDGACVAVALDLHARRVEPRLGQEGGHRLRPLLGELQVGGRVALVVRMGLDAHALDVVADDDVHHLGQQGLAVRLDDGLAVGELDLLKERELVVRHRHQLLLGRGLQIEGEGLRRALGDLDLTGLSQVARGHDIDQVVARGQHQLRGGRRGGGQFLLLGATQPQGGRHGLFLGGGGEGEGGRLGHALQRHLHGLRLAGHERQVTLGEAVAVFLDGNPDGATRQRVGEEAARLRIRRHGGQTGSRDHHQDARQGLTRLGIEHHPGDLDRLRGHRHLHGHGPFPDGLDDLGRPSSRERVHGVGGPEEEIDGRGRWNAQAHRAREAQLRPHVEGDVLQGGDLGPQGERLLRRAERGHRPSIRGNEASALHTQRVGQAELEERDEGAQGGFHAQAQAEAVVAVDAQSVFLGGVQRGGTCQVSCPIEQEAKVAVDAHQGQLGADLRDVIGRDQPGGEAEGVPVHVLVAHPREGHEAQVGASPQAGRPALRAAGTQGPISQRLDEVGGGARVGVRRDGVSGEHLQEFEGRVGEREAPRGARVVRPEHREVAVLKELAREGKAQQAGRTQVRPRHAQQPHAARDAGGVTEVLGIRPRVPQGGGGVRLASREDPLLGRDNGGLRGGGRCPSLGGGGGRGHARWLAAGRGCGGSRPPFCSRCGTGRKSVPPIRPLRLSQGRGEARRQGRSTPAADRREDSRGMHGGEYTLHALPLNFGAEARGAVCWFAGGFNGMIRNNPMKVHALIGLDPLPSRASGAPMCRGTL</sequence>
<comment type="caution">
    <text evidence="2">The sequence shown here is derived from an EMBL/GenBank/DDBJ whole genome shotgun (WGS) entry which is preliminary data.</text>
</comment>
<accession>Q08YQ5</accession>
<evidence type="ECO:0000313" key="3">
    <source>
        <dbReference type="Proteomes" id="UP000032702"/>
    </source>
</evidence>
<feature type="region of interest" description="Disordered" evidence="1">
    <location>
        <begin position="457"/>
        <end position="488"/>
    </location>
</feature>
<reference evidence="2 3" key="1">
    <citation type="submission" date="2006-04" db="EMBL/GenBank/DDBJ databases">
        <authorList>
            <person name="Nierman W.C."/>
        </authorList>
    </citation>
    <scope>NUCLEOTIDE SEQUENCE [LARGE SCALE GENOMIC DNA]</scope>
    <source>
        <strain evidence="2 3">DW4/3-1</strain>
    </source>
</reference>
<feature type="compositionally biased region" description="Gly residues" evidence="1">
    <location>
        <begin position="788"/>
        <end position="797"/>
    </location>
</feature>
<proteinExistence type="predicted"/>
<evidence type="ECO:0000313" key="2">
    <source>
        <dbReference type="EMBL" id="EAU65602.1"/>
    </source>
</evidence>
<feature type="compositionally biased region" description="Basic and acidic residues" evidence="1">
    <location>
        <begin position="685"/>
        <end position="714"/>
    </location>
</feature>
<dbReference type="AlphaFoldDB" id="Q08YQ5"/>
<dbReference type="EMBL" id="AAMD01000077">
    <property type="protein sequence ID" value="EAU65602.1"/>
    <property type="molecule type" value="Genomic_DNA"/>
</dbReference>
<feature type="region of interest" description="Disordered" evidence="1">
    <location>
        <begin position="648"/>
        <end position="714"/>
    </location>
</feature>
<feature type="compositionally biased region" description="Basic and acidic residues" evidence="1">
    <location>
        <begin position="464"/>
        <end position="475"/>
    </location>
</feature>
<evidence type="ECO:0000256" key="1">
    <source>
        <dbReference type="SAM" id="MobiDB-lite"/>
    </source>
</evidence>
<dbReference type="Proteomes" id="UP000032702">
    <property type="component" value="Unassembled WGS sequence"/>
</dbReference>
<feature type="compositionally biased region" description="Basic and acidic residues" evidence="1">
    <location>
        <begin position="862"/>
        <end position="872"/>
    </location>
</feature>
<feature type="region of interest" description="Disordered" evidence="1">
    <location>
        <begin position="830"/>
        <end position="873"/>
    </location>
</feature>
<dbReference type="PATRIC" id="fig|378806.16.peg.4642"/>
<name>Q08YQ5_STIAD</name>
<feature type="region of interest" description="Disordered" evidence="1">
    <location>
        <begin position="729"/>
        <end position="797"/>
    </location>
</feature>
<protein>
    <submittedName>
        <fullName evidence="2">Uncharacterized protein</fullName>
    </submittedName>
</protein>
<organism evidence="2 3">
    <name type="scientific">Stigmatella aurantiaca (strain DW4/3-1)</name>
    <dbReference type="NCBI Taxonomy" id="378806"/>
    <lineage>
        <taxon>Bacteria</taxon>
        <taxon>Pseudomonadati</taxon>
        <taxon>Myxococcota</taxon>
        <taxon>Myxococcia</taxon>
        <taxon>Myxococcales</taxon>
        <taxon>Cystobacterineae</taxon>
        <taxon>Archangiaceae</taxon>
        <taxon>Stigmatella</taxon>
    </lineage>
</organism>